<protein>
    <recommendedName>
        <fullName evidence="2">N-acetyltransferase domain-containing protein</fullName>
    </recommendedName>
</protein>
<name>A0A2H0WTH2_9BACT</name>
<dbReference type="InterPro" id="IPR016181">
    <property type="entry name" value="Acyl_CoA_acyltransferase"/>
</dbReference>
<gene>
    <name evidence="3" type="ORF">COT62_00900</name>
</gene>
<dbReference type="PROSITE" id="PS51186">
    <property type="entry name" value="GNAT"/>
    <property type="match status" value="1"/>
</dbReference>
<dbReference type="AlphaFoldDB" id="A0A2H0WTH2"/>
<sequence length="141" mass="16270">MKISVLTKKSKSVKDFDKTQWKKWDKVHFGKEIEWKTVFYYLSAKEGSAIVGTMEVKIEAGVGKVNTLIVHSESLRKGIGKALMRKAEELTKKHNGHKLILTTGKGWEAVKFYKELGFQEVGLLRDHFFHVDFIEMNKLLE</sequence>
<dbReference type="PANTHER" id="PTHR13947">
    <property type="entry name" value="GNAT FAMILY N-ACETYLTRANSFERASE"/>
    <property type="match status" value="1"/>
</dbReference>
<organism evidence="3 4">
    <name type="scientific">Candidatus Roizmanbacteria bacterium CG09_land_8_20_14_0_10_41_9</name>
    <dbReference type="NCBI Taxonomy" id="1974850"/>
    <lineage>
        <taxon>Bacteria</taxon>
        <taxon>Candidatus Roizmaniibacteriota</taxon>
    </lineage>
</organism>
<evidence type="ECO:0000313" key="4">
    <source>
        <dbReference type="Proteomes" id="UP000231198"/>
    </source>
</evidence>
<dbReference type="InterPro" id="IPR000182">
    <property type="entry name" value="GNAT_dom"/>
</dbReference>
<dbReference type="PANTHER" id="PTHR13947:SF37">
    <property type="entry name" value="LD18367P"/>
    <property type="match status" value="1"/>
</dbReference>
<comment type="caution">
    <text evidence="3">The sequence shown here is derived from an EMBL/GenBank/DDBJ whole genome shotgun (WGS) entry which is preliminary data.</text>
</comment>
<dbReference type="InterPro" id="IPR050769">
    <property type="entry name" value="NAT_camello-type"/>
</dbReference>
<feature type="domain" description="N-acetyltransferase" evidence="2">
    <location>
        <begin position="1"/>
        <end position="141"/>
    </location>
</feature>
<evidence type="ECO:0000259" key="2">
    <source>
        <dbReference type="PROSITE" id="PS51186"/>
    </source>
</evidence>
<proteinExistence type="predicted"/>
<dbReference type="EMBL" id="PEZG01000020">
    <property type="protein sequence ID" value="PIS15964.1"/>
    <property type="molecule type" value="Genomic_DNA"/>
</dbReference>
<reference evidence="4" key="1">
    <citation type="submission" date="2017-09" db="EMBL/GenBank/DDBJ databases">
        <title>Depth-based differentiation of microbial function through sediment-hosted aquifers and enrichment of novel symbionts in the deep terrestrial subsurface.</title>
        <authorList>
            <person name="Probst A.J."/>
            <person name="Ladd B."/>
            <person name="Jarett J.K."/>
            <person name="Geller-Mcgrath D.E."/>
            <person name="Sieber C.M.K."/>
            <person name="Emerson J.B."/>
            <person name="Anantharaman K."/>
            <person name="Thomas B.C."/>
            <person name="Malmstrom R."/>
            <person name="Stieglmeier M."/>
            <person name="Klingl A."/>
            <person name="Woyke T."/>
            <person name="Ryan C.M."/>
            <person name="Banfield J.F."/>
        </authorList>
    </citation>
    <scope>NUCLEOTIDE SEQUENCE [LARGE SCALE GENOMIC DNA]</scope>
</reference>
<dbReference type="Gene3D" id="3.40.630.30">
    <property type="match status" value="1"/>
</dbReference>
<accession>A0A2H0WTH2</accession>
<dbReference type="CDD" id="cd04301">
    <property type="entry name" value="NAT_SF"/>
    <property type="match status" value="1"/>
</dbReference>
<evidence type="ECO:0000256" key="1">
    <source>
        <dbReference type="ARBA" id="ARBA00022679"/>
    </source>
</evidence>
<keyword evidence="1" id="KW-0808">Transferase</keyword>
<dbReference type="Pfam" id="PF13673">
    <property type="entry name" value="Acetyltransf_10"/>
    <property type="match status" value="1"/>
</dbReference>
<dbReference type="GO" id="GO:0008080">
    <property type="term" value="F:N-acetyltransferase activity"/>
    <property type="evidence" value="ECO:0007669"/>
    <property type="project" value="InterPro"/>
</dbReference>
<dbReference type="Proteomes" id="UP000231198">
    <property type="component" value="Unassembled WGS sequence"/>
</dbReference>
<dbReference type="SUPFAM" id="SSF55729">
    <property type="entry name" value="Acyl-CoA N-acyltransferases (Nat)"/>
    <property type="match status" value="1"/>
</dbReference>
<evidence type="ECO:0000313" key="3">
    <source>
        <dbReference type="EMBL" id="PIS15964.1"/>
    </source>
</evidence>